<keyword evidence="2" id="KW-1185">Reference proteome</keyword>
<organism evidence="1 2">
    <name type="scientific">Iphiclides podalirius</name>
    <name type="common">scarce swallowtail</name>
    <dbReference type="NCBI Taxonomy" id="110791"/>
    <lineage>
        <taxon>Eukaryota</taxon>
        <taxon>Metazoa</taxon>
        <taxon>Ecdysozoa</taxon>
        <taxon>Arthropoda</taxon>
        <taxon>Hexapoda</taxon>
        <taxon>Insecta</taxon>
        <taxon>Pterygota</taxon>
        <taxon>Neoptera</taxon>
        <taxon>Endopterygota</taxon>
        <taxon>Lepidoptera</taxon>
        <taxon>Glossata</taxon>
        <taxon>Ditrysia</taxon>
        <taxon>Papilionoidea</taxon>
        <taxon>Papilionidae</taxon>
        <taxon>Papilioninae</taxon>
        <taxon>Iphiclides</taxon>
    </lineage>
</organism>
<sequence>MMINMSQAAIRLIRTSKPVGFYRVLLKFRKTRNVLLLFQQVKHQIENIRPVSNIRLREVTNYLHSLVTEVKAACQIVCPSSSQFKAWRAIVVLL</sequence>
<protein>
    <submittedName>
        <fullName evidence="1">Uncharacterized protein</fullName>
    </submittedName>
</protein>
<accession>A0ABN8HQA2</accession>
<feature type="non-terminal residue" evidence="1">
    <location>
        <position position="94"/>
    </location>
</feature>
<dbReference type="Proteomes" id="UP000837857">
    <property type="component" value="Chromosome 11"/>
</dbReference>
<evidence type="ECO:0000313" key="1">
    <source>
        <dbReference type="EMBL" id="CAH2039720.1"/>
    </source>
</evidence>
<dbReference type="EMBL" id="OW152823">
    <property type="protein sequence ID" value="CAH2039720.1"/>
    <property type="molecule type" value="Genomic_DNA"/>
</dbReference>
<name>A0ABN8HQA2_9NEOP</name>
<reference evidence="1" key="1">
    <citation type="submission" date="2022-03" db="EMBL/GenBank/DDBJ databases">
        <authorList>
            <person name="Martin H S."/>
        </authorList>
    </citation>
    <scope>NUCLEOTIDE SEQUENCE</scope>
</reference>
<gene>
    <name evidence="1" type="ORF">IPOD504_LOCUS1922</name>
</gene>
<evidence type="ECO:0000313" key="2">
    <source>
        <dbReference type="Proteomes" id="UP000837857"/>
    </source>
</evidence>
<proteinExistence type="predicted"/>